<evidence type="ECO:0000313" key="1">
    <source>
        <dbReference type="EnsemblMetazoa" id="G28009.2:cds"/>
    </source>
</evidence>
<name>A0A8W8LLM0_MAGGI</name>
<organism evidence="1 2">
    <name type="scientific">Magallana gigas</name>
    <name type="common">Pacific oyster</name>
    <name type="synonym">Crassostrea gigas</name>
    <dbReference type="NCBI Taxonomy" id="29159"/>
    <lineage>
        <taxon>Eukaryota</taxon>
        <taxon>Metazoa</taxon>
        <taxon>Spiralia</taxon>
        <taxon>Lophotrochozoa</taxon>
        <taxon>Mollusca</taxon>
        <taxon>Bivalvia</taxon>
        <taxon>Autobranchia</taxon>
        <taxon>Pteriomorphia</taxon>
        <taxon>Ostreida</taxon>
        <taxon>Ostreoidea</taxon>
        <taxon>Ostreidae</taxon>
        <taxon>Magallana</taxon>
    </lineage>
</organism>
<reference evidence="1" key="1">
    <citation type="submission" date="2022-08" db="UniProtKB">
        <authorList>
            <consortium name="EnsemblMetazoa"/>
        </authorList>
    </citation>
    <scope>IDENTIFICATION</scope>
    <source>
        <strain evidence="1">05x7-T-G4-1.051#20</strain>
    </source>
</reference>
<proteinExistence type="predicted"/>
<evidence type="ECO:0000313" key="2">
    <source>
        <dbReference type="Proteomes" id="UP000005408"/>
    </source>
</evidence>
<protein>
    <submittedName>
        <fullName evidence="1">Uncharacterized protein</fullName>
    </submittedName>
</protein>
<dbReference type="AlphaFoldDB" id="A0A8W8LLM0"/>
<dbReference type="EnsemblMetazoa" id="G28009.2">
    <property type="protein sequence ID" value="G28009.2:cds"/>
    <property type="gene ID" value="G28009"/>
</dbReference>
<dbReference type="Proteomes" id="UP000005408">
    <property type="component" value="Unassembled WGS sequence"/>
</dbReference>
<keyword evidence="2" id="KW-1185">Reference proteome</keyword>
<accession>A0A8W8LLM0</accession>
<sequence length="70" mass="7906">LKGMHSDGDAVYIGKGKGTFFFEDSFYRQDTFNSLRTENSFLEGCQKPPINTTFYEKEKGNGGSALSRHF</sequence>